<dbReference type="GO" id="GO:0005886">
    <property type="term" value="C:plasma membrane"/>
    <property type="evidence" value="ECO:0007669"/>
    <property type="project" value="TreeGrafter"/>
</dbReference>
<feature type="domain" description="G-protein coupled receptors family 2 profile 2" evidence="8">
    <location>
        <begin position="169"/>
        <end position="446"/>
    </location>
</feature>
<dbReference type="SMART" id="SM00303">
    <property type="entry name" value="GPS"/>
    <property type="match status" value="1"/>
</dbReference>
<feature type="transmembrane region" description="Helical" evidence="6">
    <location>
        <begin position="280"/>
        <end position="304"/>
    </location>
</feature>
<name>A0A8C6S683_9GOBI</name>
<keyword evidence="10" id="KW-1185">Reference proteome</keyword>
<dbReference type="GO" id="GO:0007189">
    <property type="term" value="P:adenylate cyclase-activating G protein-coupled receptor signaling pathway"/>
    <property type="evidence" value="ECO:0007669"/>
    <property type="project" value="TreeGrafter"/>
</dbReference>
<dbReference type="PROSITE" id="PS50221">
    <property type="entry name" value="GAIN_B"/>
    <property type="match status" value="1"/>
</dbReference>
<feature type="transmembrane region" description="Helical" evidence="6">
    <location>
        <begin position="248"/>
        <end position="268"/>
    </location>
</feature>
<dbReference type="InterPro" id="IPR000203">
    <property type="entry name" value="GPS"/>
</dbReference>
<evidence type="ECO:0000313" key="10">
    <source>
        <dbReference type="Proteomes" id="UP000694523"/>
    </source>
</evidence>
<dbReference type="Pfam" id="PF00002">
    <property type="entry name" value="7tm_2"/>
    <property type="match status" value="1"/>
</dbReference>
<dbReference type="InterPro" id="IPR017981">
    <property type="entry name" value="GPCR_2-like_7TM"/>
</dbReference>
<evidence type="ECO:0000256" key="6">
    <source>
        <dbReference type="SAM" id="Phobius"/>
    </source>
</evidence>
<dbReference type="InterPro" id="IPR046338">
    <property type="entry name" value="GAIN_dom_sf"/>
</dbReference>
<feature type="transmembrane region" description="Helical" evidence="6">
    <location>
        <begin position="206"/>
        <end position="228"/>
    </location>
</feature>
<comment type="subcellular location">
    <subcellularLocation>
        <location evidence="1">Membrane</location>
        <topology evidence="1">Multi-pass membrane protein</topology>
    </subcellularLocation>
</comment>
<keyword evidence="3 6" id="KW-1133">Transmembrane helix</keyword>
<feature type="transmembrane region" description="Helical" evidence="6">
    <location>
        <begin position="171"/>
        <end position="194"/>
    </location>
</feature>
<keyword evidence="4 6" id="KW-0472">Membrane</keyword>
<evidence type="ECO:0000256" key="5">
    <source>
        <dbReference type="ARBA" id="ARBA00023157"/>
    </source>
</evidence>
<keyword evidence="2 6" id="KW-0812">Transmembrane</keyword>
<evidence type="ECO:0000256" key="1">
    <source>
        <dbReference type="ARBA" id="ARBA00004141"/>
    </source>
</evidence>
<dbReference type="GO" id="GO:0007166">
    <property type="term" value="P:cell surface receptor signaling pathway"/>
    <property type="evidence" value="ECO:0007669"/>
    <property type="project" value="InterPro"/>
</dbReference>
<dbReference type="Pfam" id="PF01825">
    <property type="entry name" value="GPS"/>
    <property type="match status" value="1"/>
</dbReference>
<feature type="transmembrane region" description="Helical" evidence="6">
    <location>
        <begin position="342"/>
        <end position="364"/>
    </location>
</feature>
<feature type="transmembrane region" description="Helical" evidence="6">
    <location>
        <begin position="424"/>
        <end position="445"/>
    </location>
</feature>
<dbReference type="GO" id="GO:0004930">
    <property type="term" value="F:G protein-coupled receptor activity"/>
    <property type="evidence" value="ECO:0007669"/>
    <property type="project" value="InterPro"/>
</dbReference>
<organism evidence="9 10">
    <name type="scientific">Neogobius melanostomus</name>
    <name type="common">round goby</name>
    <dbReference type="NCBI Taxonomy" id="47308"/>
    <lineage>
        <taxon>Eukaryota</taxon>
        <taxon>Metazoa</taxon>
        <taxon>Chordata</taxon>
        <taxon>Craniata</taxon>
        <taxon>Vertebrata</taxon>
        <taxon>Euteleostomi</taxon>
        <taxon>Actinopterygii</taxon>
        <taxon>Neopterygii</taxon>
        <taxon>Teleostei</taxon>
        <taxon>Neoteleostei</taxon>
        <taxon>Acanthomorphata</taxon>
        <taxon>Gobiaria</taxon>
        <taxon>Gobiiformes</taxon>
        <taxon>Gobioidei</taxon>
        <taxon>Gobiidae</taxon>
        <taxon>Benthophilinae</taxon>
        <taxon>Neogobiini</taxon>
        <taxon>Neogobius</taxon>
    </lineage>
</organism>
<evidence type="ECO:0000313" key="9">
    <source>
        <dbReference type="Ensembl" id="ENSNMLP00000000913.1"/>
    </source>
</evidence>
<dbReference type="AlphaFoldDB" id="A0A8C6S683"/>
<feature type="transmembrane region" description="Helical" evidence="6">
    <location>
        <begin position="395"/>
        <end position="418"/>
    </location>
</feature>
<keyword evidence="5" id="KW-1015">Disulfide bond</keyword>
<dbReference type="Ensembl" id="ENSNMLT00000001076.1">
    <property type="protein sequence ID" value="ENSNMLP00000000913.1"/>
    <property type="gene ID" value="ENSNMLG00000000750.1"/>
</dbReference>
<dbReference type="PANTHER" id="PTHR12011">
    <property type="entry name" value="ADHESION G-PROTEIN COUPLED RECEPTOR"/>
    <property type="match status" value="1"/>
</dbReference>
<dbReference type="Proteomes" id="UP000694523">
    <property type="component" value="Unplaced"/>
</dbReference>
<reference evidence="9" key="1">
    <citation type="submission" date="2025-08" db="UniProtKB">
        <authorList>
            <consortium name="Ensembl"/>
        </authorList>
    </citation>
    <scope>IDENTIFICATION</scope>
</reference>
<dbReference type="Gene3D" id="1.20.1070.10">
    <property type="entry name" value="Rhodopsin 7-helix transmembrane proteins"/>
    <property type="match status" value="1"/>
</dbReference>
<proteinExistence type="predicted"/>
<evidence type="ECO:0000259" key="8">
    <source>
        <dbReference type="PROSITE" id="PS50261"/>
    </source>
</evidence>
<sequence>MRGRSHDPNFHYSRRTSDQEVNVAIGNHRVHIPSSALKMSQGHESDVRLVVTVINSTFFEQGPKPTEAAVKPSFILDTSVLVVKAGTQHVKNLTEPVKLLFKLQNQKLRGVCVFWKDSDVDEEAGNWSADGCNTDYNGTDFICSCNHLSFFAVLVNPAITVDEKNALNLTYISYFGSAFSVFFTLISFILYICLHQRRPEKAHGIHIQLAGAMLCLHLAFLLCSLLLWYHPEIGDGALCKPLGLILHWSLLATFSWMALEGFHLYLLLVRVFNIYVRRYVLKISLFGWGFPTLVVAVCGIADIYGKYTLNITGASNQNSPGQICWIRNHMPHSLIANYVTSVAYPCLVILYNGTMLGMVVCQLWRLRRADYGLEGSGSWKMLHKERLSRLWKDSVTVLGLSCVLGLPWALAGLTYITYISTEGIYVFTIFNALQGFLLFLWCLAVRSKSKSEINSSVRDQSSQKMIDTSL</sequence>
<dbReference type="InterPro" id="IPR000832">
    <property type="entry name" value="GPCR_2_secretin-like"/>
</dbReference>
<dbReference type="PANTHER" id="PTHR12011:SF285">
    <property type="entry name" value="ADHESION G PROTEIN-COUPLED RECEPTOR G3"/>
    <property type="match status" value="1"/>
</dbReference>
<reference evidence="9" key="2">
    <citation type="submission" date="2025-09" db="UniProtKB">
        <authorList>
            <consortium name="Ensembl"/>
        </authorList>
    </citation>
    <scope>IDENTIFICATION</scope>
</reference>
<dbReference type="Gene3D" id="2.60.220.50">
    <property type="match status" value="1"/>
</dbReference>
<evidence type="ECO:0000256" key="4">
    <source>
        <dbReference type="ARBA" id="ARBA00023136"/>
    </source>
</evidence>
<feature type="domain" description="GAIN-B" evidence="7">
    <location>
        <begin position="8"/>
        <end position="161"/>
    </location>
</feature>
<accession>A0A8C6S683</accession>
<protein>
    <submittedName>
        <fullName evidence="9">Uncharacterized protein</fullName>
    </submittedName>
</protein>
<dbReference type="InterPro" id="IPR057244">
    <property type="entry name" value="GAIN_B"/>
</dbReference>
<dbReference type="PROSITE" id="PS50261">
    <property type="entry name" value="G_PROTEIN_RECEP_F2_4"/>
    <property type="match status" value="1"/>
</dbReference>
<evidence type="ECO:0000256" key="3">
    <source>
        <dbReference type="ARBA" id="ARBA00022989"/>
    </source>
</evidence>
<evidence type="ECO:0000259" key="7">
    <source>
        <dbReference type="PROSITE" id="PS50221"/>
    </source>
</evidence>
<evidence type="ECO:0000256" key="2">
    <source>
        <dbReference type="ARBA" id="ARBA00022692"/>
    </source>
</evidence>